<dbReference type="EMBL" id="VSWD01000006">
    <property type="protein sequence ID" value="KAK3100761.1"/>
    <property type="molecule type" value="Genomic_DNA"/>
</dbReference>
<protein>
    <recommendedName>
        <fullName evidence="11">Hexosyltransferase</fullName>
        <ecNumber evidence="11">2.4.1.-</ecNumber>
    </recommendedName>
</protein>
<evidence type="ECO:0000256" key="9">
    <source>
        <dbReference type="ARBA" id="ARBA00023136"/>
    </source>
</evidence>
<dbReference type="GO" id="GO:0016758">
    <property type="term" value="F:hexosyltransferase activity"/>
    <property type="evidence" value="ECO:0007669"/>
    <property type="project" value="InterPro"/>
</dbReference>
<evidence type="ECO:0000313" key="12">
    <source>
        <dbReference type="EMBL" id="KAK3100761.1"/>
    </source>
</evidence>
<evidence type="ECO:0000256" key="4">
    <source>
        <dbReference type="ARBA" id="ARBA00022679"/>
    </source>
</evidence>
<evidence type="ECO:0000256" key="7">
    <source>
        <dbReference type="ARBA" id="ARBA00022989"/>
    </source>
</evidence>
<keyword evidence="3 11" id="KW-0328">Glycosyltransferase</keyword>
<dbReference type="Pfam" id="PF01762">
    <property type="entry name" value="Galactosyl_T"/>
    <property type="match status" value="1"/>
</dbReference>
<evidence type="ECO:0000256" key="1">
    <source>
        <dbReference type="ARBA" id="ARBA00004323"/>
    </source>
</evidence>
<evidence type="ECO:0000256" key="10">
    <source>
        <dbReference type="ARBA" id="ARBA00023180"/>
    </source>
</evidence>
<dbReference type="Proteomes" id="UP001186944">
    <property type="component" value="Unassembled WGS sequence"/>
</dbReference>
<dbReference type="PANTHER" id="PTHR11214:SF349">
    <property type="entry name" value="BETA-1,3-GALACTOSYLTRANSFERASE BRN"/>
    <property type="match status" value="1"/>
</dbReference>
<keyword evidence="13" id="KW-1185">Reference proteome</keyword>
<dbReference type="EC" id="2.4.1.-" evidence="11"/>
<comment type="caution">
    <text evidence="12">The sequence shown here is derived from an EMBL/GenBank/DDBJ whole genome shotgun (WGS) entry which is preliminary data.</text>
</comment>
<evidence type="ECO:0000313" key="13">
    <source>
        <dbReference type="Proteomes" id="UP001186944"/>
    </source>
</evidence>
<dbReference type="GO" id="GO:0000139">
    <property type="term" value="C:Golgi membrane"/>
    <property type="evidence" value="ECO:0007669"/>
    <property type="project" value="UniProtKB-SubCell"/>
</dbReference>
<evidence type="ECO:0000256" key="2">
    <source>
        <dbReference type="ARBA" id="ARBA00008661"/>
    </source>
</evidence>
<keyword evidence="6" id="KW-0735">Signal-anchor</keyword>
<comment type="subcellular location">
    <subcellularLocation>
        <location evidence="1 11">Golgi apparatus membrane</location>
        <topology evidence="1 11">Single-pass type II membrane protein</topology>
    </subcellularLocation>
</comment>
<evidence type="ECO:0000256" key="8">
    <source>
        <dbReference type="ARBA" id="ARBA00023034"/>
    </source>
</evidence>
<keyword evidence="4" id="KW-0808">Transferase</keyword>
<dbReference type="GO" id="GO:0006493">
    <property type="term" value="P:protein O-linked glycosylation"/>
    <property type="evidence" value="ECO:0007669"/>
    <property type="project" value="TreeGrafter"/>
</dbReference>
<accession>A0AA89C9E2</accession>
<evidence type="ECO:0000256" key="11">
    <source>
        <dbReference type="RuleBase" id="RU363063"/>
    </source>
</evidence>
<keyword evidence="9" id="KW-0472">Membrane</keyword>
<dbReference type="SUPFAM" id="SSF53448">
    <property type="entry name" value="Nucleotide-diphospho-sugar transferases"/>
    <property type="match status" value="1"/>
</dbReference>
<dbReference type="FunFam" id="3.90.550.50:FF:000001">
    <property type="entry name" value="Hexosyltransferase"/>
    <property type="match status" value="1"/>
</dbReference>
<dbReference type="InterPro" id="IPR002659">
    <property type="entry name" value="Glyco_trans_31"/>
</dbReference>
<keyword evidence="8 11" id="KW-0333">Golgi apparatus</keyword>
<evidence type="ECO:0000256" key="3">
    <source>
        <dbReference type="ARBA" id="ARBA00022676"/>
    </source>
</evidence>
<dbReference type="InterPro" id="IPR029044">
    <property type="entry name" value="Nucleotide-diphossugar_trans"/>
</dbReference>
<sequence>MFSLMISVRLQTNQAPLDLEQVLFQQLIQSYKVLMDTFDTELNKELETYICHEIFSDMLSDLEVYGRENGISWARRRLSFSNLKSTRSKIIRKISEETVTAYPLNLDVKNLTLQKIRKITSNEEQINKLSIKYVFNPSTLCSDNDTYLLVLIKSNVRHHHLRYTLRKTWVKEVYSTIPKAKVAFLLGYSFRERLLVWSENRTYGDIIQGDFIDAYRNNTYKTVMSYKWAAEQCSGARFVFSVDDDMFVNVKLTKQFLNSINETIESDLFSGMIVPLGRPAREEQSPWYISKKDYPYLIYPQYLAGCAMFLSQNVVQKINMIFPYVKYLPFDDVLLGIVANKLGIRLHSNEFLNNVHINNVTLLHKMIANHGFRDDEFLRKTYYTFTSSIHLDTL</sequence>
<dbReference type="Gene3D" id="3.90.550.50">
    <property type="match status" value="1"/>
</dbReference>
<gene>
    <name evidence="12" type="ORF">FSP39_024957</name>
</gene>
<keyword evidence="10" id="KW-0325">Glycoprotein</keyword>
<keyword evidence="7" id="KW-1133">Transmembrane helix</keyword>
<dbReference type="GO" id="GO:0008194">
    <property type="term" value="F:UDP-glycosyltransferase activity"/>
    <property type="evidence" value="ECO:0007669"/>
    <property type="project" value="TreeGrafter"/>
</dbReference>
<dbReference type="AlphaFoldDB" id="A0AA89C9E2"/>
<proteinExistence type="inferred from homology"/>
<dbReference type="PANTHER" id="PTHR11214">
    <property type="entry name" value="BETA-1,3-N-ACETYLGLUCOSAMINYLTRANSFERASE"/>
    <property type="match status" value="1"/>
</dbReference>
<evidence type="ECO:0000256" key="6">
    <source>
        <dbReference type="ARBA" id="ARBA00022968"/>
    </source>
</evidence>
<name>A0AA89C9E2_PINIB</name>
<reference evidence="12" key="1">
    <citation type="submission" date="2019-08" db="EMBL/GenBank/DDBJ databases">
        <title>The improved chromosome-level genome for the pearl oyster Pinctada fucata martensii using PacBio sequencing and Hi-C.</title>
        <authorList>
            <person name="Zheng Z."/>
        </authorList>
    </citation>
    <scope>NUCLEOTIDE SEQUENCE</scope>
    <source>
        <strain evidence="12">ZZ-2019</strain>
        <tissue evidence="12">Adductor muscle</tissue>
    </source>
</reference>
<organism evidence="12 13">
    <name type="scientific">Pinctada imbricata</name>
    <name type="common">Atlantic pearl-oyster</name>
    <name type="synonym">Pinctada martensii</name>
    <dbReference type="NCBI Taxonomy" id="66713"/>
    <lineage>
        <taxon>Eukaryota</taxon>
        <taxon>Metazoa</taxon>
        <taxon>Spiralia</taxon>
        <taxon>Lophotrochozoa</taxon>
        <taxon>Mollusca</taxon>
        <taxon>Bivalvia</taxon>
        <taxon>Autobranchia</taxon>
        <taxon>Pteriomorphia</taxon>
        <taxon>Pterioida</taxon>
        <taxon>Pterioidea</taxon>
        <taxon>Pteriidae</taxon>
        <taxon>Pinctada</taxon>
    </lineage>
</organism>
<comment type="similarity">
    <text evidence="2 11">Belongs to the glycosyltransferase 31 family.</text>
</comment>
<evidence type="ECO:0000256" key="5">
    <source>
        <dbReference type="ARBA" id="ARBA00022692"/>
    </source>
</evidence>
<keyword evidence="5" id="KW-0812">Transmembrane</keyword>